<accession>A0A073K580</accession>
<protein>
    <submittedName>
        <fullName evidence="1">CGEA protein</fullName>
    </submittedName>
</protein>
<organism evidence="1 2">
    <name type="scientific">Bacillus gaemokensis</name>
    <dbReference type="NCBI Taxonomy" id="574375"/>
    <lineage>
        <taxon>Bacteria</taxon>
        <taxon>Bacillati</taxon>
        <taxon>Bacillota</taxon>
        <taxon>Bacilli</taxon>
        <taxon>Bacillales</taxon>
        <taxon>Bacillaceae</taxon>
        <taxon>Bacillus</taxon>
        <taxon>Bacillus cereus group</taxon>
    </lineage>
</organism>
<dbReference type="Proteomes" id="UP000027778">
    <property type="component" value="Unassembled WGS sequence"/>
</dbReference>
<dbReference type="OrthoDB" id="2920237at2"/>
<sequence>MANCTGIACFLFTYWPIGTVVTITTRSGQIIGPATFLGLNPTICLVILKEEDTITPESTSFTFISCEDIESVTLTT</sequence>
<gene>
    <name evidence="1" type="ORF">BAGA_27710</name>
</gene>
<comment type="caution">
    <text evidence="1">The sequence shown here is derived from an EMBL/GenBank/DDBJ whole genome shotgun (WGS) entry which is preliminary data.</text>
</comment>
<name>A0A073K580_9BACI</name>
<dbReference type="EMBL" id="JOTM01000077">
    <property type="protein sequence ID" value="KEK21617.1"/>
    <property type="molecule type" value="Genomic_DNA"/>
</dbReference>
<keyword evidence="2" id="KW-1185">Reference proteome</keyword>
<evidence type="ECO:0000313" key="1">
    <source>
        <dbReference type="EMBL" id="KEK21617.1"/>
    </source>
</evidence>
<dbReference type="RefSeq" id="WP_033679056.1">
    <property type="nucleotide sequence ID" value="NZ_JOTM01000077.1"/>
</dbReference>
<reference evidence="1 2" key="1">
    <citation type="submission" date="2014-06" db="EMBL/GenBank/DDBJ databases">
        <title>Draft genome sequence of Bacillus gaemokensis JCM 15801 (MCCC 1A00707).</title>
        <authorList>
            <person name="Lai Q."/>
            <person name="Liu Y."/>
            <person name="Shao Z."/>
        </authorList>
    </citation>
    <scope>NUCLEOTIDE SEQUENCE [LARGE SCALE GENOMIC DNA]</scope>
    <source>
        <strain evidence="1 2">JCM 15801</strain>
    </source>
</reference>
<dbReference type="AlphaFoldDB" id="A0A073K580"/>
<proteinExistence type="predicted"/>
<evidence type="ECO:0000313" key="2">
    <source>
        <dbReference type="Proteomes" id="UP000027778"/>
    </source>
</evidence>